<dbReference type="InterPro" id="IPR001709">
    <property type="entry name" value="Flavoprot_Pyr_Nucl_cyt_Rdtase"/>
</dbReference>
<dbReference type="InterPro" id="IPR029039">
    <property type="entry name" value="Flavoprotein-like_sf"/>
</dbReference>
<organism evidence="8 9">
    <name type="scientific">Fasciola hepatica</name>
    <name type="common">Liver fluke</name>
    <dbReference type="NCBI Taxonomy" id="6192"/>
    <lineage>
        <taxon>Eukaryota</taxon>
        <taxon>Metazoa</taxon>
        <taxon>Spiralia</taxon>
        <taxon>Lophotrochozoa</taxon>
        <taxon>Platyhelminthes</taxon>
        <taxon>Trematoda</taxon>
        <taxon>Digenea</taxon>
        <taxon>Plagiorchiida</taxon>
        <taxon>Echinostomata</taxon>
        <taxon>Echinostomatoidea</taxon>
        <taxon>Fasciolidae</taxon>
        <taxon>Fasciola</taxon>
    </lineage>
</organism>
<dbReference type="Pfam" id="PF00258">
    <property type="entry name" value="Flavodoxin_1"/>
    <property type="match status" value="1"/>
</dbReference>
<reference evidence="8" key="1">
    <citation type="submission" date="2019-03" db="EMBL/GenBank/DDBJ databases">
        <title>Improved annotation for the trematode Fasciola hepatica.</title>
        <authorList>
            <person name="Choi Y.-J."/>
            <person name="Martin J."/>
            <person name="Mitreva M."/>
        </authorList>
    </citation>
    <scope>NUCLEOTIDE SEQUENCE [LARGE SCALE GENOMIC DNA]</scope>
</reference>
<dbReference type="SUPFAM" id="SSF52218">
    <property type="entry name" value="Flavoproteins"/>
    <property type="match status" value="1"/>
</dbReference>
<evidence type="ECO:0000256" key="5">
    <source>
        <dbReference type="ARBA" id="ARBA00022827"/>
    </source>
</evidence>
<dbReference type="InterPro" id="IPR003097">
    <property type="entry name" value="CysJ-like_FAD-binding"/>
</dbReference>
<dbReference type="InterPro" id="IPR017938">
    <property type="entry name" value="Riboflavin_synthase-like_b-brl"/>
</dbReference>
<dbReference type="Pfam" id="PF00175">
    <property type="entry name" value="NAD_binding_1"/>
    <property type="match status" value="1"/>
</dbReference>
<dbReference type="Gene3D" id="1.20.990.10">
    <property type="entry name" value="NADPH-cytochrome p450 Reductase, Chain A, domain 3"/>
    <property type="match status" value="1"/>
</dbReference>
<dbReference type="InterPro" id="IPR001433">
    <property type="entry name" value="OxRdtase_FAD/NAD-bd"/>
</dbReference>
<dbReference type="FunFam" id="3.40.50.80:FF:000032">
    <property type="entry name" value="NADPH-dependent diflavin oxidoreductase 1"/>
    <property type="match status" value="1"/>
</dbReference>
<keyword evidence="9" id="KW-1185">Reference proteome</keyword>
<comment type="cofactor">
    <cofactor evidence="2">
        <name>FAD</name>
        <dbReference type="ChEBI" id="CHEBI:57692"/>
    </cofactor>
</comment>
<dbReference type="GO" id="GO:0010181">
    <property type="term" value="F:FMN binding"/>
    <property type="evidence" value="ECO:0007669"/>
    <property type="project" value="InterPro"/>
</dbReference>
<dbReference type="EMBL" id="JXXN02000435">
    <property type="protein sequence ID" value="THD27399.1"/>
    <property type="molecule type" value="Genomic_DNA"/>
</dbReference>
<dbReference type="GO" id="GO:0005829">
    <property type="term" value="C:cytosol"/>
    <property type="evidence" value="ECO:0007669"/>
    <property type="project" value="TreeGrafter"/>
</dbReference>
<dbReference type="PRINTS" id="PR00371">
    <property type="entry name" value="FPNCR"/>
</dbReference>
<keyword evidence="3" id="KW-0285">Flavoprotein</keyword>
<dbReference type="InterPro" id="IPR008254">
    <property type="entry name" value="Flavodoxin/NO_synth"/>
</dbReference>
<dbReference type="PRINTS" id="PR00369">
    <property type="entry name" value="FLAVODOXIN"/>
</dbReference>
<evidence type="ECO:0000313" key="9">
    <source>
        <dbReference type="Proteomes" id="UP000230066"/>
    </source>
</evidence>
<keyword evidence="5" id="KW-0274">FAD</keyword>
<dbReference type="PANTHER" id="PTHR19384">
    <property type="entry name" value="NITRIC OXIDE SYNTHASE-RELATED"/>
    <property type="match status" value="1"/>
</dbReference>
<evidence type="ECO:0000256" key="4">
    <source>
        <dbReference type="ARBA" id="ARBA00022643"/>
    </source>
</evidence>
<dbReference type="Gene3D" id="3.40.50.80">
    <property type="entry name" value="Nucleotide-binding domain of ferredoxin-NADP reductase (FNR) module"/>
    <property type="match status" value="1"/>
</dbReference>
<sequence length="725" mass="81367">MNSKANPSQMDSVQNKPHLVILYGSQTGTAHKLAELLVLQARYLFRSTYSTTQSVENGQPNLTTRLQSMDSYLPLSQLARETGIVLFVCSTTGYGAPPDTMRQFWQRIMHRSLPPGRSLPSLRFAVLGLGDSSYPKFNVVAKKLRQRLVQLGASPLPINVPNLAVSSKQSASVDGLGLADEQAELGMYDLLSQWVPQLWNILSGLWHIPIQIESGDNLTWSYLTSSEFIESTWPRFDVQLHSKPVDIAANVVSGGRLENPNEIEQEALLDWPRDDEQISSPSDCQIRWFRIVQNRRVTAANHFQDTRLLEIVSQPLKPEDPKSTFSSGADFLPGDVFFLQPANNPYDVASLLHHTATNPTERVLVTTRDPCQPIDPLLKFVSHNRPDNVGISAAWLATYYFDLNAIPSPELFSALAVINRRALRECRSADENCSRLQLERDRLRELCNACWSPDAMDDLNDYVTRPHRRVIETLLDFPMTTSHLNLISWFDVLPAPIRARPYSIASGPPRIELLVAVVSYRTQMSTARRGLASTYLASRTVGDMVPGWIASQVAGGFNFELACQTGYTCPCLLIAPGTGIAPFRSFLQHQRALHPAEPKAASNLLFFGCRFPDKDFYFQTEWNRLTAENRMQLITAFSRVPPGPQVSGRVYVQHQLRKHADQVWTYLSQPNCFIYVAGNAKSMPNEVREALIFVCETAGDLTSTESEALLSKMEVERRLQIEAWS</sequence>
<dbReference type="Proteomes" id="UP000230066">
    <property type="component" value="Unassembled WGS sequence"/>
</dbReference>
<comment type="caution">
    <text evidence="8">The sequence shown here is derived from an EMBL/GenBank/DDBJ whole genome shotgun (WGS) entry which is preliminary data.</text>
</comment>
<dbReference type="Pfam" id="PF00667">
    <property type="entry name" value="FAD_binding_1"/>
    <property type="match status" value="1"/>
</dbReference>
<dbReference type="PROSITE" id="PS50902">
    <property type="entry name" value="FLAVODOXIN_LIKE"/>
    <property type="match status" value="1"/>
</dbReference>
<dbReference type="InterPro" id="IPR039261">
    <property type="entry name" value="FNR_nucleotide-bd"/>
</dbReference>
<proteinExistence type="predicted"/>
<dbReference type="Gene3D" id="2.40.30.10">
    <property type="entry name" value="Translation factors"/>
    <property type="match status" value="1"/>
</dbReference>
<evidence type="ECO:0000256" key="6">
    <source>
        <dbReference type="ARBA" id="ARBA00022857"/>
    </source>
</evidence>
<keyword evidence="7" id="KW-0560">Oxidoreductase</keyword>
<dbReference type="InterPro" id="IPR001094">
    <property type="entry name" value="Flavdoxin-like"/>
</dbReference>
<dbReference type="InterPro" id="IPR017927">
    <property type="entry name" value="FAD-bd_FR_type"/>
</dbReference>
<dbReference type="Gene3D" id="3.40.50.360">
    <property type="match status" value="1"/>
</dbReference>
<accession>A0A2H1CSF0</accession>
<evidence type="ECO:0000256" key="2">
    <source>
        <dbReference type="ARBA" id="ARBA00001974"/>
    </source>
</evidence>
<evidence type="ECO:0000256" key="1">
    <source>
        <dbReference type="ARBA" id="ARBA00001917"/>
    </source>
</evidence>
<comment type="cofactor">
    <cofactor evidence="1">
        <name>FMN</name>
        <dbReference type="ChEBI" id="CHEBI:58210"/>
    </cofactor>
</comment>
<name>A0A2H1CSF0_FASHE</name>
<keyword evidence="6" id="KW-0521">NADP</keyword>
<dbReference type="GO" id="GO:0050660">
    <property type="term" value="F:flavin adenine dinucleotide binding"/>
    <property type="evidence" value="ECO:0007669"/>
    <property type="project" value="TreeGrafter"/>
</dbReference>
<protein>
    <submittedName>
        <fullName evidence="8">NADPH dependent diflavin oxidoreductase 1</fullName>
    </submittedName>
</protein>
<dbReference type="InterPro" id="IPR023173">
    <property type="entry name" value="NADPH_Cyt_P450_Rdtase_alpha"/>
</dbReference>
<dbReference type="GO" id="GO:0016491">
    <property type="term" value="F:oxidoreductase activity"/>
    <property type="evidence" value="ECO:0007669"/>
    <property type="project" value="UniProtKB-KW"/>
</dbReference>
<dbReference type="PANTHER" id="PTHR19384:SF10">
    <property type="entry name" value="NADPH-DEPENDENT DIFLAVIN OXIDOREDUCTASE 1"/>
    <property type="match status" value="1"/>
</dbReference>
<evidence type="ECO:0000256" key="3">
    <source>
        <dbReference type="ARBA" id="ARBA00022630"/>
    </source>
</evidence>
<evidence type="ECO:0000313" key="8">
    <source>
        <dbReference type="EMBL" id="THD27399.1"/>
    </source>
</evidence>
<dbReference type="SUPFAM" id="SSF63380">
    <property type="entry name" value="Riboflavin synthase domain-like"/>
    <property type="match status" value="1"/>
</dbReference>
<dbReference type="SUPFAM" id="SSF52343">
    <property type="entry name" value="Ferredoxin reductase-like, C-terminal NADP-linked domain"/>
    <property type="match status" value="1"/>
</dbReference>
<dbReference type="AlphaFoldDB" id="A0A2H1CSF0"/>
<dbReference type="PROSITE" id="PS51384">
    <property type="entry name" value="FAD_FR"/>
    <property type="match status" value="1"/>
</dbReference>
<gene>
    <name evidence="8" type="ORF">D915_001863</name>
</gene>
<evidence type="ECO:0000256" key="7">
    <source>
        <dbReference type="ARBA" id="ARBA00023002"/>
    </source>
</evidence>
<keyword evidence="4" id="KW-0288">FMN</keyword>